<dbReference type="InterPro" id="IPR027417">
    <property type="entry name" value="P-loop_NTPase"/>
</dbReference>
<dbReference type="AlphaFoldDB" id="A0AAD3DCE7"/>
<gene>
    <name evidence="5" type="ORF">CTEN210_18423</name>
</gene>
<comment type="caution">
    <text evidence="5">The sequence shown here is derived from an EMBL/GenBank/DDBJ whole genome shotgun (WGS) entry which is preliminary data.</text>
</comment>
<dbReference type="Proteomes" id="UP001054902">
    <property type="component" value="Unassembled WGS sequence"/>
</dbReference>
<reference evidence="5 6" key="1">
    <citation type="journal article" date="2021" name="Sci. Rep.">
        <title>The genome of the diatom Chaetoceros tenuissimus carries an ancient integrated fragment of an extant virus.</title>
        <authorList>
            <person name="Hongo Y."/>
            <person name="Kimura K."/>
            <person name="Takaki Y."/>
            <person name="Yoshida Y."/>
            <person name="Baba S."/>
            <person name="Kobayashi G."/>
            <person name="Nagasaki K."/>
            <person name="Hano T."/>
            <person name="Tomaru Y."/>
        </authorList>
    </citation>
    <scope>NUCLEOTIDE SEQUENCE [LARGE SCALE GENOMIC DNA]</scope>
    <source>
        <strain evidence="5 6">NIES-3715</strain>
    </source>
</reference>
<evidence type="ECO:0000256" key="2">
    <source>
        <dbReference type="ARBA" id="ARBA00022679"/>
    </source>
</evidence>
<keyword evidence="3" id="KW-1133">Transmembrane helix</keyword>
<dbReference type="GO" id="GO:0016787">
    <property type="term" value="F:hydrolase activity"/>
    <property type="evidence" value="ECO:0007669"/>
    <property type="project" value="UniProtKB-KW"/>
</dbReference>
<keyword evidence="3" id="KW-0472">Membrane</keyword>
<dbReference type="Pfam" id="PF00685">
    <property type="entry name" value="Sulfotransfer_1"/>
    <property type="match status" value="1"/>
</dbReference>
<feature type="transmembrane region" description="Helical" evidence="3">
    <location>
        <begin position="6"/>
        <end position="24"/>
    </location>
</feature>
<accession>A0AAD3DCE7</accession>
<evidence type="ECO:0000256" key="3">
    <source>
        <dbReference type="SAM" id="Phobius"/>
    </source>
</evidence>
<evidence type="ECO:0000256" key="1">
    <source>
        <dbReference type="ARBA" id="ARBA00005771"/>
    </source>
</evidence>
<keyword evidence="3" id="KW-0812">Transmembrane</keyword>
<keyword evidence="5" id="KW-0378">Hydrolase</keyword>
<dbReference type="PROSITE" id="PS51257">
    <property type="entry name" value="PROKAR_LIPOPROTEIN"/>
    <property type="match status" value="1"/>
</dbReference>
<evidence type="ECO:0000259" key="4">
    <source>
        <dbReference type="Pfam" id="PF00685"/>
    </source>
</evidence>
<proteinExistence type="inferred from homology"/>
<dbReference type="SUPFAM" id="SSF52540">
    <property type="entry name" value="P-loop containing nucleoside triphosphate hydrolases"/>
    <property type="match status" value="1"/>
</dbReference>
<dbReference type="PANTHER" id="PTHR11783">
    <property type="entry name" value="SULFOTRANSFERASE SULT"/>
    <property type="match status" value="1"/>
</dbReference>
<keyword evidence="6" id="KW-1185">Reference proteome</keyword>
<protein>
    <submittedName>
        <fullName evidence="5">P-loop containing nucleoside triphosphate hydrolase protein</fullName>
    </submittedName>
</protein>
<comment type="similarity">
    <text evidence="1">Belongs to the sulfotransferase 1 family.</text>
</comment>
<dbReference type="InterPro" id="IPR000863">
    <property type="entry name" value="Sulfotransferase_dom"/>
</dbReference>
<evidence type="ECO:0000313" key="6">
    <source>
        <dbReference type="Proteomes" id="UP001054902"/>
    </source>
</evidence>
<evidence type="ECO:0000313" key="5">
    <source>
        <dbReference type="EMBL" id="GFH61947.1"/>
    </source>
</evidence>
<dbReference type="EMBL" id="BLLK01000075">
    <property type="protein sequence ID" value="GFH61947.1"/>
    <property type="molecule type" value="Genomic_DNA"/>
</dbReference>
<organism evidence="5 6">
    <name type="scientific">Chaetoceros tenuissimus</name>
    <dbReference type="NCBI Taxonomy" id="426638"/>
    <lineage>
        <taxon>Eukaryota</taxon>
        <taxon>Sar</taxon>
        <taxon>Stramenopiles</taxon>
        <taxon>Ochrophyta</taxon>
        <taxon>Bacillariophyta</taxon>
        <taxon>Coscinodiscophyceae</taxon>
        <taxon>Chaetocerotophycidae</taxon>
        <taxon>Chaetocerotales</taxon>
        <taxon>Chaetocerotaceae</taxon>
        <taxon>Chaetoceros</taxon>
    </lineage>
</organism>
<sequence length="370" mass="42454">MTIVKILGNIVILLSIIIGCIGRFQPHLFFKLPNGFILWALTGHPLPPFIIPGPFKEGNVDWLNDGDLIVTAAPKSGTTWMLFCSHQIRVKGDDEKFPYADVSLNTPWPELIQTPGDTWEIQREKYNTTVLADGTLFKNYWDHPEYPFRIFKSHNLPKGFGSLIGSDNPPKKVKFIAMARPALDQIASFIPFFVGKTDEFRKTWGGFPPVSIGTNAREQAKTVFSRTKPGNKWFDMTLPYVKSWWEVKDEDNVLLLHYSDAVKDLDGTVKKIADFLDVELSPEHHAKVVDRCSYKYMKGKQHLFEYQMPLNREFDGKRIVKSGSMIRKGTNGDGKVFFTDEEIAEFNKREEDFYGEDIDILDWHRHGSMK</sequence>
<dbReference type="GO" id="GO:0008146">
    <property type="term" value="F:sulfotransferase activity"/>
    <property type="evidence" value="ECO:0007669"/>
    <property type="project" value="InterPro"/>
</dbReference>
<dbReference type="Gene3D" id="3.40.50.300">
    <property type="entry name" value="P-loop containing nucleotide triphosphate hydrolases"/>
    <property type="match status" value="1"/>
</dbReference>
<feature type="domain" description="Sulfotransferase" evidence="4">
    <location>
        <begin position="66"/>
        <end position="348"/>
    </location>
</feature>
<keyword evidence="2" id="KW-0808">Transferase</keyword>
<name>A0AAD3DCE7_9STRA</name>